<evidence type="ECO:0000256" key="5">
    <source>
        <dbReference type="NCBIfam" id="TIGR00205"/>
    </source>
</evidence>
<keyword evidence="6" id="KW-0969">Cilium</keyword>
<proteinExistence type="inferred from homology"/>
<evidence type="ECO:0000256" key="1">
    <source>
        <dbReference type="ARBA" id="ARBA00004117"/>
    </source>
</evidence>
<keyword evidence="3 4" id="KW-0975">Bacterial flagellum</keyword>
<evidence type="ECO:0000313" key="6">
    <source>
        <dbReference type="EMBL" id="MBD1224161.1"/>
    </source>
</evidence>
<keyword evidence="7" id="KW-1185">Reference proteome</keyword>
<evidence type="ECO:0000256" key="2">
    <source>
        <dbReference type="ARBA" id="ARBA00009272"/>
    </source>
</evidence>
<gene>
    <name evidence="4 6" type="primary">fliE</name>
    <name evidence="6" type="ORF">IC602_16245</name>
</gene>
<dbReference type="EMBL" id="JACWEZ010000014">
    <property type="protein sequence ID" value="MBD1224161.1"/>
    <property type="molecule type" value="Genomic_DNA"/>
</dbReference>
<dbReference type="Pfam" id="PF02049">
    <property type="entry name" value="FliE"/>
    <property type="match status" value="1"/>
</dbReference>
<dbReference type="PANTHER" id="PTHR34653:SF1">
    <property type="entry name" value="FLAGELLAR HOOK-BASAL BODY COMPLEX PROTEIN FLIE"/>
    <property type="match status" value="1"/>
</dbReference>
<evidence type="ECO:0000256" key="4">
    <source>
        <dbReference type="HAMAP-Rule" id="MF_00724"/>
    </source>
</evidence>
<dbReference type="PRINTS" id="PR01006">
    <property type="entry name" value="FLGHOOKFLIE"/>
</dbReference>
<comment type="subcellular location">
    <subcellularLocation>
        <location evidence="1 4">Bacterial flagellum basal body</location>
    </subcellularLocation>
</comment>
<accession>A0ABR7VQH6</accession>
<evidence type="ECO:0000313" key="7">
    <source>
        <dbReference type="Proteomes" id="UP000621631"/>
    </source>
</evidence>
<dbReference type="Proteomes" id="UP000621631">
    <property type="component" value="Unassembled WGS sequence"/>
</dbReference>
<protein>
    <recommendedName>
        <fullName evidence="4 5">Flagellar hook-basal body complex protein FliE</fullName>
    </recommendedName>
</protein>
<comment type="caution">
    <text evidence="6">The sequence shown here is derived from an EMBL/GenBank/DDBJ whole genome shotgun (WGS) entry which is preliminary data.</text>
</comment>
<keyword evidence="6" id="KW-0966">Cell projection</keyword>
<organism evidence="6 7">
    <name type="scientific">Virgibacillus halodenitrificans</name>
    <name type="common">Bacillus halodenitrificans</name>
    <dbReference type="NCBI Taxonomy" id="1482"/>
    <lineage>
        <taxon>Bacteria</taxon>
        <taxon>Bacillati</taxon>
        <taxon>Bacillota</taxon>
        <taxon>Bacilli</taxon>
        <taxon>Bacillales</taxon>
        <taxon>Bacillaceae</taxon>
        <taxon>Virgibacillus</taxon>
    </lineage>
</organism>
<name>A0ABR7VQH6_VIRHA</name>
<reference evidence="6 7" key="1">
    <citation type="submission" date="2020-09" db="EMBL/GenBank/DDBJ databases">
        <title>Draft Genome Sequences of Oil-Oxidizing Bacteria Halomonas titanicae, Marinobacter lutaoensis, and Virgibacillus halodenitrificans Isolated from Highly Saline Environments.</title>
        <authorList>
            <person name="Grouzdev D.S."/>
            <person name="Sokolova D.S."/>
            <person name="Semenova E.M."/>
            <person name="Borzenkov I.A."/>
            <person name="Bidzhieva S.K."/>
            <person name="Poltaraus A.B."/>
            <person name="Nazina T.N."/>
        </authorList>
    </citation>
    <scope>NUCLEOTIDE SEQUENCE [LARGE SCALE GENOMIC DNA]</scope>
    <source>
        <strain evidence="6 7">VKM B-3472D</strain>
    </source>
</reference>
<dbReference type="HAMAP" id="MF_00724">
    <property type="entry name" value="FliE"/>
    <property type="match status" value="1"/>
</dbReference>
<evidence type="ECO:0000256" key="3">
    <source>
        <dbReference type="ARBA" id="ARBA00023143"/>
    </source>
</evidence>
<dbReference type="NCBIfam" id="TIGR00205">
    <property type="entry name" value="fliE"/>
    <property type="match status" value="1"/>
</dbReference>
<dbReference type="InterPro" id="IPR001624">
    <property type="entry name" value="FliE"/>
</dbReference>
<comment type="similarity">
    <text evidence="2 4">Belongs to the FliE family.</text>
</comment>
<keyword evidence="6" id="KW-0282">Flagellum</keyword>
<sequence length="94" mass="10337">MSNSPIPVSQYMKPKISPGKAQAKFADSLKSAMNEVNKAQIASDKKTGDLINGKVDDLHEVMITAQKASITLDTTVQIQRKAIDAYNEIMRMQV</sequence>
<dbReference type="PANTHER" id="PTHR34653">
    <property type="match status" value="1"/>
</dbReference>